<evidence type="ECO:0000313" key="3">
    <source>
        <dbReference type="Proteomes" id="UP000295497"/>
    </source>
</evidence>
<dbReference type="Proteomes" id="UP000295497">
    <property type="component" value="Chromosome"/>
</dbReference>
<gene>
    <name evidence="2" type="ORF">SOCE836_104350</name>
</gene>
<evidence type="ECO:0000256" key="1">
    <source>
        <dbReference type="SAM" id="MobiDB-lite"/>
    </source>
</evidence>
<feature type="compositionally biased region" description="Basic residues" evidence="1">
    <location>
        <begin position="117"/>
        <end position="130"/>
    </location>
</feature>
<evidence type="ECO:0008006" key="4">
    <source>
        <dbReference type="Google" id="ProtNLM"/>
    </source>
</evidence>
<protein>
    <recommendedName>
        <fullName evidence="4">Response regulatory domain-containing protein</fullName>
    </recommendedName>
</protein>
<accession>A0A4P2R543</accession>
<dbReference type="RefSeq" id="WP_129580677.1">
    <property type="nucleotide sequence ID" value="NZ_CP012672.1"/>
</dbReference>
<feature type="region of interest" description="Disordered" evidence="1">
    <location>
        <begin position="79"/>
        <end position="130"/>
    </location>
</feature>
<dbReference type="EMBL" id="CP012672">
    <property type="protein sequence ID" value="AUX38195.1"/>
    <property type="molecule type" value="Genomic_DNA"/>
</dbReference>
<reference evidence="2 3" key="1">
    <citation type="submission" date="2015-09" db="EMBL/GenBank/DDBJ databases">
        <title>Sorangium comparison.</title>
        <authorList>
            <person name="Zaburannyi N."/>
            <person name="Bunk B."/>
            <person name="Overmann J."/>
            <person name="Mueller R."/>
        </authorList>
    </citation>
    <scope>NUCLEOTIDE SEQUENCE [LARGE SCALE GENOMIC DNA]</scope>
    <source>
        <strain evidence="2 3">So ce836</strain>
    </source>
</reference>
<organism evidence="2 3">
    <name type="scientific">Sorangium cellulosum</name>
    <name type="common">Polyangium cellulosum</name>
    <dbReference type="NCBI Taxonomy" id="56"/>
    <lineage>
        <taxon>Bacteria</taxon>
        <taxon>Pseudomonadati</taxon>
        <taxon>Myxococcota</taxon>
        <taxon>Polyangia</taxon>
        <taxon>Polyangiales</taxon>
        <taxon>Polyangiaceae</taxon>
        <taxon>Sorangium</taxon>
    </lineage>
</organism>
<evidence type="ECO:0000313" key="2">
    <source>
        <dbReference type="EMBL" id="AUX38195.1"/>
    </source>
</evidence>
<sequence length="130" mass="14082">MESISPKPVLNEVETAAPPRRILVVDDNLKIHEDFAKILGGRREASALDAAEEALFGAPEPREKPTSFHLDCAHRAGADGLAADPRQGPGREVTGCAQCRGSDVPPEPPVDDERATRPRSRGGLRRFPLR</sequence>
<name>A0A4P2R543_SORCE</name>
<dbReference type="AlphaFoldDB" id="A0A4P2R543"/>
<proteinExistence type="predicted"/>